<dbReference type="InterPro" id="IPR037396">
    <property type="entry name" value="FMN_HAD"/>
</dbReference>
<dbReference type="PROSITE" id="PS51349">
    <property type="entry name" value="FMN_HYDROXY_ACID_DH_2"/>
    <property type="match status" value="1"/>
</dbReference>
<evidence type="ECO:0000256" key="1">
    <source>
        <dbReference type="ARBA" id="ARBA00001917"/>
    </source>
</evidence>
<feature type="binding site" evidence="7">
    <location>
        <position position="159"/>
    </location>
    <ligand>
        <name>FMN</name>
        <dbReference type="ChEBI" id="CHEBI:58210"/>
    </ligand>
</feature>
<reference evidence="9 10" key="1">
    <citation type="submission" date="2020-01" db="EMBL/GenBank/DDBJ databases">
        <title>Genome sequencing of strain KACC 21265.</title>
        <authorList>
            <person name="Heo J."/>
            <person name="Kim S.-J."/>
            <person name="Kim J.-S."/>
            <person name="Hong S.-B."/>
            <person name="Kwon S.-W."/>
        </authorList>
    </citation>
    <scope>NUCLEOTIDE SEQUENCE [LARGE SCALE GENOMIC DNA]</scope>
    <source>
        <strain evidence="9 10">KACC 21265</strain>
    </source>
</reference>
<evidence type="ECO:0000313" key="9">
    <source>
        <dbReference type="EMBL" id="QHJ00638.1"/>
    </source>
</evidence>
<feature type="binding site" evidence="7">
    <location>
        <begin position="335"/>
        <end position="336"/>
    </location>
    <ligand>
        <name>FMN</name>
        <dbReference type="ChEBI" id="CHEBI:58210"/>
    </ligand>
</feature>
<evidence type="ECO:0000256" key="3">
    <source>
        <dbReference type="ARBA" id="ARBA00022643"/>
    </source>
</evidence>
<dbReference type="GO" id="GO:0010181">
    <property type="term" value="F:FMN binding"/>
    <property type="evidence" value="ECO:0007669"/>
    <property type="project" value="InterPro"/>
</dbReference>
<keyword evidence="10" id="KW-1185">Reference proteome</keyword>
<dbReference type="EMBL" id="CP047650">
    <property type="protein sequence ID" value="QHJ00638.1"/>
    <property type="molecule type" value="Genomic_DNA"/>
</dbReference>
<feature type="binding site" evidence="7">
    <location>
        <position position="133"/>
    </location>
    <ligand>
        <name>glyoxylate</name>
        <dbReference type="ChEBI" id="CHEBI:36655"/>
    </ligand>
</feature>
<sequence>MSRHLKDIHALHDFEPLARKKLPRQLFSYIHNGADDESTLHNNRRAFERYGFVPRMLEGVAERSQKISLFGQEYDSPFGISPVGIAAMWCYRGDLVLARTAQEQRVPAVMSGASLIRMEDIAAAAPATWFQAYMPGEAARVEALIERVRIAGFKTLVLTVDLPVAVNPDRYVRNGFTSPLRPSLRLVWDGVSHPAWLCGTFLRTLARHGMPHFENWRAERGTPILSATAQRESLGRDHLSWEHLRLIRSLWKGDLVVKGILRWQDAVTARDCGVDGIVVSNHGGRQMDGAVSPLLVLPEIARAVPDVTLMMDSGIRRGTDVMKALALGARCVFLGRSFQYASTVAGAAGVAHAVGILRTEIHRNMALLGINRLDELDASFVREMDSFSRSCAA</sequence>
<dbReference type="InterPro" id="IPR012133">
    <property type="entry name" value="Alpha-hydoxy_acid_DH_FMN"/>
</dbReference>
<feature type="active site" description="Proton acceptor" evidence="6">
    <location>
        <position position="282"/>
    </location>
</feature>
<evidence type="ECO:0000259" key="8">
    <source>
        <dbReference type="PROSITE" id="PS51349"/>
    </source>
</evidence>
<dbReference type="GO" id="GO:0016491">
    <property type="term" value="F:oxidoreductase activity"/>
    <property type="evidence" value="ECO:0007669"/>
    <property type="project" value="UniProtKB-KW"/>
</dbReference>
<comment type="similarity">
    <text evidence="5">Belongs to the FMN-dependent alpha-hydroxy acid dehydrogenase family.</text>
</comment>
<feature type="binding site" evidence="7">
    <location>
        <begin position="312"/>
        <end position="316"/>
    </location>
    <ligand>
        <name>FMN</name>
        <dbReference type="ChEBI" id="CHEBI:58210"/>
    </ligand>
</feature>
<feature type="binding site" evidence="7">
    <location>
        <position position="280"/>
    </location>
    <ligand>
        <name>FMN</name>
        <dbReference type="ChEBI" id="CHEBI:58210"/>
    </ligand>
</feature>
<dbReference type="AlphaFoldDB" id="A0A857JA79"/>
<proteinExistence type="inferred from homology"/>
<feature type="binding site" evidence="7">
    <location>
        <position position="29"/>
    </location>
    <ligand>
        <name>glyoxylate</name>
        <dbReference type="ChEBI" id="CHEBI:36655"/>
    </ligand>
</feature>
<dbReference type="Gene3D" id="3.20.20.70">
    <property type="entry name" value="Aldolase class I"/>
    <property type="match status" value="1"/>
</dbReference>
<evidence type="ECO:0000256" key="5">
    <source>
        <dbReference type="ARBA" id="ARBA00024042"/>
    </source>
</evidence>
<evidence type="ECO:0000256" key="4">
    <source>
        <dbReference type="ARBA" id="ARBA00023002"/>
    </source>
</evidence>
<dbReference type="Proteomes" id="UP000464787">
    <property type="component" value="Chromosome"/>
</dbReference>
<feature type="binding site" evidence="7">
    <location>
        <position position="131"/>
    </location>
    <ligand>
        <name>FMN</name>
        <dbReference type="ChEBI" id="CHEBI:58210"/>
    </ligand>
</feature>
<keyword evidence="2 7" id="KW-0285">Flavoprotein</keyword>
<feature type="binding site" evidence="7">
    <location>
        <position position="285"/>
    </location>
    <ligand>
        <name>glyoxylate</name>
        <dbReference type="ChEBI" id="CHEBI:36655"/>
    </ligand>
</feature>
<feature type="binding site" evidence="7">
    <location>
        <position position="282"/>
    </location>
    <ligand>
        <name>glyoxylate</name>
        <dbReference type="ChEBI" id="CHEBI:36655"/>
    </ligand>
</feature>
<dbReference type="RefSeq" id="WP_160554447.1">
    <property type="nucleotide sequence ID" value="NZ_CP047650.1"/>
</dbReference>
<dbReference type="SUPFAM" id="SSF51395">
    <property type="entry name" value="FMN-linked oxidoreductases"/>
    <property type="match status" value="1"/>
</dbReference>
<feature type="binding site" evidence="7">
    <location>
        <position position="258"/>
    </location>
    <ligand>
        <name>FMN</name>
        <dbReference type="ChEBI" id="CHEBI:58210"/>
    </ligand>
</feature>
<evidence type="ECO:0000256" key="7">
    <source>
        <dbReference type="PIRSR" id="PIRSR000138-2"/>
    </source>
</evidence>
<dbReference type="InterPro" id="IPR000262">
    <property type="entry name" value="FMN-dep_DH"/>
</dbReference>
<feature type="binding site" evidence="7">
    <location>
        <position position="111"/>
    </location>
    <ligand>
        <name>FMN</name>
        <dbReference type="ChEBI" id="CHEBI:58210"/>
    </ligand>
</feature>
<dbReference type="InterPro" id="IPR013785">
    <property type="entry name" value="Aldolase_TIM"/>
</dbReference>
<evidence type="ECO:0000256" key="6">
    <source>
        <dbReference type="PIRSR" id="PIRSR000138-1"/>
    </source>
</evidence>
<dbReference type="PIRSF" id="PIRSF000138">
    <property type="entry name" value="Al-hdrx_acd_dh"/>
    <property type="match status" value="1"/>
</dbReference>
<gene>
    <name evidence="9" type="ORF">GT347_23225</name>
</gene>
<keyword evidence="4" id="KW-0560">Oxidoreductase</keyword>
<dbReference type="PANTHER" id="PTHR10578:SF107">
    <property type="entry name" value="2-HYDROXYACID OXIDASE 1"/>
    <property type="match status" value="1"/>
</dbReference>
<evidence type="ECO:0000256" key="2">
    <source>
        <dbReference type="ARBA" id="ARBA00022630"/>
    </source>
</evidence>
<dbReference type="KEGG" id="xyk:GT347_23225"/>
<dbReference type="CDD" id="cd02809">
    <property type="entry name" value="alpha_hydroxyacid_oxid_FMN"/>
    <property type="match status" value="1"/>
</dbReference>
<feature type="binding site" evidence="7">
    <location>
        <begin position="82"/>
        <end position="84"/>
    </location>
    <ligand>
        <name>FMN</name>
        <dbReference type="ChEBI" id="CHEBI:58210"/>
    </ligand>
</feature>
<dbReference type="InterPro" id="IPR008259">
    <property type="entry name" value="FMN_hydac_DH_AS"/>
</dbReference>
<protein>
    <submittedName>
        <fullName evidence="9">Alpha-hydroxy-acid oxidizing protein</fullName>
    </submittedName>
</protein>
<dbReference type="PROSITE" id="PS00557">
    <property type="entry name" value="FMN_HYDROXY_ACID_DH_1"/>
    <property type="match status" value="1"/>
</dbReference>
<evidence type="ECO:0000313" key="10">
    <source>
        <dbReference type="Proteomes" id="UP000464787"/>
    </source>
</evidence>
<accession>A0A857JA79</accession>
<keyword evidence="3 7" id="KW-0288">FMN</keyword>
<organism evidence="9 10">
    <name type="scientific">Xylophilus rhododendri</name>
    <dbReference type="NCBI Taxonomy" id="2697032"/>
    <lineage>
        <taxon>Bacteria</taxon>
        <taxon>Pseudomonadati</taxon>
        <taxon>Pseudomonadota</taxon>
        <taxon>Betaproteobacteria</taxon>
        <taxon>Burkholderiales</taxon>
        <taxon>Xylophilus</taxon>
    </lineage>
</organism>
<name>A0A857JA79_9BURK</name>
<feature type="domain" description="FMN hydroxy acid dehydrogenase" evidence="8">
    <location>
        <begin position="3"/>
        <end position="386"/>
    </location>
</feature>
<comment type="cofactor">
    <cofactor evidence="1">
        <name>FMN</name>
        <dbReference type="ChEBI" id="CHEBI:58210"/>
    </cofactor>
</comment>
<dbReference type="Pfam" id="PF01070">
    <property type="entry name" value="FMN_dh"/>
    <property type="match status" value="1"/>
</dbReference>
<dbReference type="PANTHER" id="PTHR10578">
    <property type="entry name" value="S -2-HYDROXY-ACID OXIDASE-RELATED"/>
    <property type="match status" value="1"/>
</dbReference>